<evidence type="ECO:0000313" key="2">
    <source>
        <dbReference type="Proteomes" id="UP001461498"/>
    </source>
</evidence>
<proteinExistence type="predicted"/>
<dbReference type="AlphaFoldDB" id="A0AAW1CWH7"/>
<evidence type="ECO:0000313" key="1">
    <source>
        <dbReference type="EMBL" id="KAK9502355.1"/>
    </source>
</evidence>
<dbReference type="EMBL" id="JAPXFL010000008">
    <property type="protein sequence ID" value="KAK9502355.1"/>
    <property type="molecule type" value="Genomic_DNA"/>
</dbReference>
<gene>
    <name evidence="1" type="ORF">O3M35_011145</name>
</gene>
<organism evidence="1 2">
    <name type="scientific">Rhynocoris fuscipes</name>
    <dbReference type="NCBI Taxonomy" id="488301"/>
    <lineage>
        <taxon>Eukaryota</taxon>
        <taxon>Metazoa</taxon>
        <taxon>Ecdysozoa</taxon>
        <taxon>Arthropoda</taxon>
        <taxon>Hexapoda</taxon>
        <taxon>Insecta</taxon>
        <taxon>Pterygota</taxon>
        <taxon>Neoptera</taxon>
        <taxon>Paraneoptera</taxon>
        <taxon>Hemiptera</taxon>
        <taxon>Heteroptera</taxon>
        <taxon>Panheteroptera</taxon>
        <taxon>Cimicomorpha</taxon>
        <taxon>Reduviidae</taxon>
        <taxon>Harpactorinae</taxon>
        <taxon>Harpactorini</taxon>
        <taxon>Rhynocoris</taxon>
    </lineage>
</organism>
<name>A0AAW1CWH7_9HEMI</name>
<sequence>MMEVKRKVGPKLFIVKAKEKDRRCRRRRQRKKLEEFKEPIVGTEIQFDLNIDKVSLKISALSPYLFSNVTRCDRGDEQP</sequence>
<dbReference type="Proteomes" id="UP001461498">
    <property type="component" value="Unassembled WGS sequence"/>
</dbReference>
<accession>A0AAW1CWH7</accession>
<protein>
    <submittedName>
        <fullName evidence="1">Uncharacterized protein</fullName>
    </submittedName>
</protein>
<reference evidence="1 2" key="1">
    <citation type="submission" date="2022-12" db="EMBL/GenBank/DDBJ databases">
        <title>Chromosome-level genome assembly of true bugs.</title>
        <authorList>
            <person name="Ma L."/>
            <person name="Li H."/>
        </authorList>
    </citation>
    <scope>NUCLEOTIDE SEQUENCE [LARGE SCALE GENOMIC DNA]</scope>
    <source>
        <strain evidence="1">Lab_2022b</strain>
    </source>
</reference>
<keyword evidence="2" id="KW-1185">Reference proteome</keyword>
<comment type="caution">
    <text evidence="1">The sequence shown here is derived from an EMBL/GenBank/DDBJ whole genome shotgun (WGS) entry which is preliminary data.</text>
</comment>